<dbReference type="InterPro" id="IPR002880">
    <property type="entry name" value="Pyrv_Fd/Flavodoxin_OxRdtase_N"/>
</dbReference>
<evidence type="ECO:0000259" key="3">
    <source>
        <dbReference type="Pfam" id="PF17147"/>
    </source>
</evidence>
<evidence type="ECO:0000313" key="4">
    <source>
        <dbReference type="EMBL" id="PIU69045.1"/>
    </source>
</evidence>
<protein>
    <submittedName>
        <fullName evidence="4">Ferredoxin oxidoreductase</fullName>
    </submittedName>
</protein>
<comment type="caution">
    <text evidence="4">The sequence shown here is derived from an EMBL/GenBank/DDBJ whole genome shotgun (WGS) entry which is preliminary data.</text>
</comment>
<dbReference type="InterPro" id="IPR052368">
    <property type="entry name" value="2-oxoacid_oxidoreductase"/>
</dbReference>
<dbReference type="InterPro" id="IPR033412">
    <property type="entry name" value="PFOR_II"/>
</dbReference>
<dbReference type="Pfam" id="PF17147">
    <property type="entry name" value="PFOR_II"/>
    <property type="match status" value="1"/>
</dbReference>
<dbReference type="Gene3D" id="3.40.50.970">
    <property type="match status" value="1"/>
</dbReference>
<dbReference type="SUPFAM" id="SSF52518">
    <property type="entry name" value="Thiamin diphosphate-binding fold (THDP-binding)"/>
    <property type="match status" value="1"/>
</dbReference>
<dbReference type="AlphaFoldDB" id="A0A2M7ANU5"/>
<dbReference type="Gene3D" id="3.40.50.920">
    <property type="match status" value="1"/>
</dbReference>
<gene>
    <name evidence="4" type="ORF">COS81_01705</name>
</gene>
<name>A0A2M7ANU5_UNCKA</name>
<evidence type="ECO:0000256" key="1">
    <source>
        <dbReference type="ARBA" id="ARBA00023002"/>
    </source>
</evidence>
<proteinExistence type="predicted"/>
<dbReference type="InterPro" id="IPR029061">
    <property type="entry name" value="THDP-binding"/>
</dbReference>
<dbReference type="EMBL" id="PEWD01000035">
    <property type="protein sequence ID" value="PIU69045.1"/>
    <property type="molecule type" value="Genomic_DNA"/>
</dbReference>
<feature type="domain" description="Pyruvate flavodoxin/ferredoxin oxidoreductase pyrimidine binding" evidence="2">
    <location>
        <begin position="18"/>
        <end position="194"/>
    </location>
</feature>
<organism evidence="4 5">
    <name type="scientific">candidate division WWE3 bacterium CG06_land_8_20_14_3_00_42_16</name>
    <dbReference type="NCBI Taxonomy" id="1975083"/>
    <lineage>
        <taxon>Bacteria</taxon>
        <taxon>Katanobacteria</taxon>
    </lineage>
</organism>
<sequence length="380" mass="42089">MLGKSQTVFLMGNEAVAKAAIAAGAKIMFGYPITPTSEILEKWIEFSPQNHTLYLQTEDEMAAGFGVIGACLAGTKSFTATAGPGNVLMQDAFSMAEALRIPSVGIIMQRGGLSTSTVIYSQEEVTLTCFGGNGEGLRVVYSTSGLQDLYDYTLKAFATAWKYRFPTFVLGDGYQGKMKGEVEIYKPQNLIDSQPILLADKKYAAGDKKSLAYYYPYINQLTHRPLTNISLGDSVNLRNCLNLEEDIFEIIESYKRDFQKVTPEIVEYEEMETKNAETIIFAHGIVAAAARVAVERLRENGVKVGLFRPITLRPFPTQQIRRVIKNTKRLIVTESALGQFGGMIKEALYGQTDIPIATYYRPALGITPEMLVDKVMEIEK</sequence>
<dbReference type="CDD" id="cd07034">
    <property type="entry name" value="TPP_PYR_PFOR_IOR-alpha_like"/>
    <property type="match status" value="1"/>
</dbReference>
<dbReference type="InterPro" id="IPR009014">
    <property type="entry name" value="Transketo_C/PFOR_II"/>
</dbReference>
<dbReference type="Pfam" id="PF01855">
    <property type="entry name" value="POR_N"/>
    <property type="match status" value="1"/>
</dbReference>
<dbReference type="PANTHER" id="PTHR43088">
    <property type="entry name" value="SUBUNIT OF PYRUVATE:FLAVODOXIN OXIDOREDUCTASE-RELATED"/>
    <property type="match status" value="1"/>
</dbReference>
<keyword evidence="1" id="KW-0560">Oxidoreductase</keyword>
<reference evidence="5" key="1">
    <citation type="submission" date="2017-09" db="EMBL/GenBank/DDBJ databases">
        <title>Depth-based differentiation of microbial function through sediment-hosted aquifers and enrichment of novel symbionts in the deep terrestrial subsurface.</title>
        <authorList>
            <person name="Probst A.J."/>
            <person name="Ladd B."/>
            <person name="Jarett J.K."/>
            <person name="Geller-Mcgrath D.E."/>
            <person name="Sieber C.M.K."/>
            <person name="Emerson J.B."/>
            <person name="Anantharaman K."/>
            <person name="Thomas B.C."/>
            <person name="Malmstrom R."/>
            <person name="Stieglmeier M."/>
            <person name="Klingl A."/>
            <person name="Woyke T."/>
            <person name="Ryan C.M."/>
            <person name="Banfield J.F."/>
        </authorList>
    </citation>
    <scope>NUCLEOTIDE SEQUENCE [LARGE SCALE GENOMIC DNA]</scope>
</reference>
<evidence type="ECO:0000259" key="2">
    <source>
        <dbReference type="Pfam" id="PF01855"/>
    </source>
</evidence>
<dbReference type="PANTHER" id="PTHR43088:SF1">
    <property type="entry name" value="SUBUNIT OF PYRUVATE:FLAVODOXIN OXIDOREDUCTASE"/>
    <property type="match status" value="1"/>
</dbReference>
<feature type="domain" description="Pyruvate:ferredoxin oxidoreductase core" evidence="3">
    <location>
        <begin position="276"/>
        <end position="357"/>
    </location>
</feature>
<dbReference type="Proteomes" id="UP000229916">
    <property type="component" value="Unassembled WGS sequence"/>
</dbReference>
<dbReference type="GO" id="GO:0016491">
    <property type="term" value="F:oxidoreductase activity"/>
    <property type="evidence" value="ECO:0007669"/>
    <property type="project" value="UniProtKB-KW"/>
</dbReference>
<dbReference type="SUPFAM" id="SSF52922">
    <property type="entry name" value="TK C-terminal domain-like"/>
    <property type="match status" value="1"/>
</dbReference>
<accession>A0A2M7ANU5</accession>
<evidence type="ECO:0000313" key="5">
    <source>
        <dbReference type="Proteomes" id="UP000229916"/>
    </source>
</evidence>